<evidence type="ECO:0000313" key="6">
    <source>
        <dbReference type="Proteomes" id="UP001179952"/>
    </source>
</evidence>
<dbReference type="InterPro" id="IPR013201">
    <property type="entry name" value="Prot_inhib_I29"/>
</dbReference>
<dbReference type="InterPro" id="IPR000668">
    <property type="entry name" value="Peptidase_C1A_C"/>
</dbReference>
<evidence type="ECO:0000256" key="2">
    <source>
        <dbReference type="ARBA" id="ARBA00023157"/>
    </source>
</evidence>
<gene>
    <name evidence="5" type="ORF">QJS04_geneDACA004237</name>
</gene>
<reference evidence="5" key="2">
    <citation type="submission" date="2023-06" db="EMBL/GenBank/DDBJ databases">
        <authorList>
            <person name="Ma L."/>
            <person name="Liu K.-W."/>
            <person name="Li Z."/>
            <person name="Hsiao Y.-Y."/>
            <person name="Qi Y."/>
            <person name="Fu T."/>
            <person name="Tang G."/>
            <person name="Zhang D."/>
            <person name="Sun W.-H."/>
            <person name="Liu D.-K."/>
            <person name="Li Y."/>
            <person name="Chen G.-Z."/>
            <person name="Liu X.-D."/>
            <person name="Liao X.-Y."/>
            <person name="Jiang Y.-T."/>
            <person name="Yu X."/>
            <person name="Hao Y."/>
            <person name="Huang J."/>
            <person name="Zhao X.-W."/>
            <person name="Ke S."/>
            <person name="Chen Y.-Y."/>
            <person name="Wu W.-L."/>
            <person name="Hsu J.-L."/>
            <person name="Lin Y.-F."/>
            <person name="Huang M.-D."/>
            <person name="Li C.-Y."/>
            <person name="Huang L."/>
            <person name="Wang Z.-W."/>
            <person name="Zhao X."/>
            <person name="Zhong W.-Y."/>
            <person name="Peng D.-H."/>
            <person name="Ahmad S."/>
            <person name="Lan S."/>
            <person name="Zhang J.-S."/>
            <person name="Tsai W.-C."/>
            <person name="Van De Peer Y."/>
            <person name="Liu Z.-J."/>
        </authorList>
    </citation>
    <scope>NUCLEOTIDE SEQUENCE</scope>
    <source>
        <strain evidence="5">SCP</strain>
        <tissue evidence="5">Leaves</tissue>
    </source>
</reference>
<reference evidence="5" key="1">
    <citation type="journal article" date="2023" name="Nat. Commun.">
        <title>Diploid and tetraploid genomes of Acorus and the evolution of monocots.</title>
        <authorList>
            <person name="Ma L."/>
            <person name="Liu K.W."/>
            <person name="Li Z."/>
            <person name="Hsiao Y.Y."/>
            <person name="Qi Y."/>
            <person name="Fu T."/>
            <person name="Tang G.D."/>
            <person name="Zhang D."/>
            <person name="Sun W.H."/>
            <person name="Liu D.K."/>
            <person name="Li Y."/>
            <person name="Chen G.Z."/>
            <person name="Liu X.D."/>
            <person name="Liao X.Y."/>
            <person name="Jiang Y.T."/>
            <person name="Yu X."/>
            <person name="Hao Y."/>
            <person name="Huang J."/>
            <person name="Zhao X.W."/>
            <person name="Ke S."/>
            <person name="Chen Y.Y."/>
            <person name="Wu W.L."/>
            <person name="Hsu J.L."/>
            <person name="Lin Y.F."/>
            <person name="Huang M.D."/>
            <person name="Li C.Y."/>
            <person name="Huang L."/>
            <person name="Wang Z.W."/>
            <person name="Zhao X."/>
            <person name="Zhong W.Y."/>
            <person name="Peng D.H."/>
            <person name="Ahmad S."/>
            <person name="Lan S."/>
            <person name="Zhang J.S."/>
            <person name="Tsai W.C."/>
            <person name="Van de Peer Y."/>
            <person name="Liu Z.J."/>
        </authorList>
    </citation>
    <scope>NUCLEOTIDE SEQUENCE</scope>
    <source>
        <strain evidence="5">SCP</strain>
    </source>
</reference>
<dbReference type="InterPro" id="IPR039417">
    <property type="entry name" value="Peptidase_C1A_papain-like"/>
</dbReference>
<dbReference type="Pfam" id="PF08246">
    <property type="entry name" value="Inhibitor_I29"/>
    <property type="match status" value="1"/>
</dbReference>
<dbReference type="SUPFAM" id="SSF54001">
    <property type="entry name" value="Cysteine proteinases"/>
    <property type="match status" value="2"/>
</dbReference>
<dbReference type="CDD" id="cd02248">
    <property type="entry name" value="Peptidase_C1A"/>
    <property type="match status" value="1"/>
</dbReference>
<feature type="domain" description="Cathepsin propeptide inhibitor" evidence="4">
    <location>
        <begin position="3"/>
        <end position="57"/>
    </location>
</feature>
<name>A0AAV9B6E0_ACOGR</name>
<protein>
    <submittedName>
        <fullName evidence="5">Vignain</fullName>
    </submittedName>
</protein>
<dbReference type="PROSITE" id="PS00639">
    <property type="entry name" value="THIOL_PROTEASE_HIS"/>
    <property type="match status" value="1"/>
</dbReference>
<dbReference type="Pfam" id="PF00112">
    <property type="entry name" value="Peptidase_C1"/>
    <property type="match status" value="2"/>
</dbReference>
<proteinExistence type="inferred from homology"/>
<dbReference type="GO" id="GO:0008234">
    <property type="term" value="F:cysteine-type peptidase activity"/>
    <property type="evidence" value="ECO:0007669"/>
    <property type="project" value="InterPro"/>
</dbReference>
<feature type="domain" description="Peptidase C1A papain C-terminal" evidence="3">
    <location>
        <begin position="91"/>
        <end position="389"/>
    </location>
</feature>
<dbReference type="Gene3D" id="3.90.70.10">
    <property type="entry name" value="Cysteine proteinases"/>
    <property type="match status" value="2"/>
</dbReference>
<evidence type="ECO:0000256" key="1">
    <source>
        <dbReference type="ARBA" id="ARBA00008455"/>
    </source>
</evidence>
<dbReference type="InterPro" id="IPR013128">
    <property type="entry name" value="Peptidase_C1A"/>
</dbReference>
<organism evidence="5 6">
    <name type="scientific">Acorus gramineus</name>
    <name type="common">Dwarf sweet flag</name>
    <dbReference type="NCBI Taxonomy" id="55184"/>
    <lineage>
        <taxon>Eukaryota</taxon>
        <taxon>Viridiplantae</taxon>
        <taxon>Streptophyta</taxon>
        <taxon>Embryophyta</taxon>
        <taxon>Tracheophyta</taxon>
        <taxon>Spermatophyta</taxon>
        <taxon>Magnoliopsida</taxon>
        <taxon>Liliopsida</taxon>
        <taxon>Acoraceae</taxon>
        <taxon>Acorus</taxon>
    </lineage>
</organism>
<keyword evidence="2" id="KW-1015">Disulfide bond</keyword>
<dbReference type="AlphaFoldDB" id="A0AAV9B6E0"/>
<dbReference type="CDD" id="cd02619">
    <property type="entry name" value="Peptidase_C1"/>
    <property type="match status" value="1"/>
</dbReference>
<keyword evidence="6" id="KW-1185">Reference proteome</keyword>
<dbReference type="InterPro" id="IPR025660">
    <property type="entry name" value="Pept_his_AS"/>
</dbReference>
<dbReference type="SMART" id="SM00848">
    <property type="entry name" value="Inhibitor_I29"/>
    <property type="match status" value="1"/>
</dbReference>
<dbReference type="EMBL" id="JAUJYN010000005">
    <property type="protein sequence ID" value="KAK1272036.1"/>
    <property type="molecule type" value="Genomic_DNA"/>
</dbReference>
<evidence type="ECO:0000259" key="4">
    <source>
        <dbReference type="SMART" id="SM00848"/>
    </source>
</evidence>
<dbReference type="SMART" id="SM00645">
    <property type="entry name" value="Pept_C1"/>
    <property type="match status" value="1"/>
</dbReference>
<comment type="similarity">
    <text evidence="1">Belongs to the peptidase C1 family.</text>
</comment>
<comment type="caution">
    <text evidence="5">The sequence shown here is derived from an EMBL/GenBank/DDBJ whole genome shotgun (WGS) entry which is preliminary data.</text>
</comment>
<evidence type="ECO:0000259" key="3">
    <source>
        <dbReference type="SMART" id="SM00645"/>
    </source>
</evidence>
<dbReference type="PANTHER" id="PTHR12411">
    <property type="entry name" value="CYSTEINE PROTEASE FAMILY C1-RELATED"/>
    <property type="match status" value="1"/>
</dbReference>
<evidence type="ECO:0000313" key="5">
    <source>
        <dbReference type="EMBL" id="KAK1272036.1"/>
    </source>
</evidence>
<dbReference type="Proteomes" id="UP001179952">
    <property type="component" value="Unassembled WGS sequence"/>
</dbReference>
<accession>A0AAV9B6E0</accession>
<dbReference type="GO" id="GO:0006508">
    <property type="term" value="P:proteolysis"/>
    <property type="evidence" value="ECO:0007669"/>
    <property type="project" value="InterPro"/>
</dbReference>
<dbReference type="InterPro" id="IPR038765">
    <property type="entry name" value="Papain-like_cys_pep_sf"/>
</dbReference>
<sequence length="403" mass="44362">MANKWRSHHTVSRNLRVKQEGFDVFKENVRFIHEFNKGDEPFKLQLNQFGDLTNEEFVRKHMGIAQHDDVDGNVSGSSLPHGKLAEEDLTFPYFWDWRLMGAVTTVKDHGQCGEELLGLLNVEGINKIKTGNLISLSEQQLLDCNTENQGCKGGSMNTAFKYIKNNGGITTESNYRYTAVDGTCDVAKEKSPAVVIDGYGNVPANNENALLWAVTTQPISVAIDAGGSAFQFYKELVDCNTENHGCKGGWMNTAFKYIKNNKGINTESNYPYKAKYHAVVIDGYKNVPANNENALLLAATSQPISVAIDAGGKAFQFSKEGVFSGVCGTTLNHAMTVVGYGMTVDGTKYWTVKNKWGGNWGEKGYIRMKRGIAAKEGLGGIAMAASYPIKISPKPTTPHRYQR</sequence>